<evidence type="ECO:0000313" key="2">
    <source>
        <dbReference type="Proteomes" id="UP000318733"/>
    </source>
</evidence>
<comment type="caution">
    <text evidence="1">The sequence shown here is derived from an EMBL/GenBank/DDBJ whole genome shotgun (WGS) entry which is preliminary data.</text>
</comment>
<dbReference type="Pfam" id="PF14063">
    <property type="entry name" value="DUF4254"/>
    <property type="match status" value="1"/>
</dbReference>
<sequence length="196" mass="23315">MLNVKDIVQKQFEEINHWHKQIMINANSLPMKFVQENNHWNFLLWHEEDIARIPDIEPEKMLAVKRNIDRYNQSRNNSIEEIDEWLLTFLTSKKLNQSKALHSETPGMMIDRLSILNLKLYHMQEETTRQGASLLHKAQCEEKVIILKEQITDLSACLTDVLSRLEQGKLTLKIYRQFKMYNDPDLNPQLYTKIPR</sequence>
<dbReference type="OrthoDB" id="9805817at2"/>
<gene>
    <name evidence="1" type="ORF">FO440_21735</name>
</gene>
<accession>A0A556MBV3</accession>
<dbReference type="RefSeq" id="WP_144250417.1">
    <property type="nucleotide sequence ID" value="NZ_VLPK01000005.1"/>
</dbReference>
<dbReference type="AlphaFoldDB" id="A0A556MBV3"/>
<reference evidence="1 2" key="1">
    <citation type="submission" date="2019-07" db="EMBL/GenBank/DDBJ databases">
        <authorList>
            <person name="Huq M.A."/>
        </authorList>
    </citation>
    <scope>NUCLEOTIDE SEQUENCE [LARGE SCALE GENOMIC DNA]</scope>
    <source>
        <strain evidence="1 2">MAH-19</strain>
    </source>
</reference>
<name>A0A556MBV3_9SPHI</name>
<protein>
    <submittedName>
        <fullName evidence="1">DUF4254 domain-containing protein</fullName>
    </submittedName>
</protein>
<dbReference type="Proteomes" id="UP000318733">
    <property type="component" value="Unassembled WGS sequence"/>
</dbReference>
<organism evidence="1 2">
    <name type="scientific">Mucilaginibacter corticis</name>
    <dbReference type="NCBI Taxonomy" id="2597670"/>
    <lineage>
        <taxon>Bacteria</taxon>
        <taxon>Pseudomonadati</taxon>
        <taxon>Bacteroidota</taxon>
        <taxon>Sphingobacteriia</taxon>
        <taxon>Sphingobacteriales</taxon>
        <taxon>Sphingobacteriaceae</taxon>
        <taxon>Mucilaginibacter</taxon>
    </lineage>
</organism>
<keyword evidence="2" id="KW-1185">Reference proteome</keyword>
<evidence type="ECO:0000313" key="1">
    <source>
        <dbReference type="EMBL" id="TSJ37383.1"/>
    </source>
</evidence>
<dbReference type="EMBL" id="VLPK01000005">
    <property type="protein sequence ID" value="TSJ37383.1"/>
    <property type="molecule type" value="Genomic_DNA"/>
</dbReference>
<proteinExistence type="predicted"/>
<dbReference type="InterPro" id="IPR025350">
    <property type="entry name" value="DUF4254"/>
</dbReference>